<dbReference type="EMBL" id="UINC01064451">
    <property type="protein sequence ID" value="SVB93132.1"/>
    <property type="molecule type" value="Genomic_DNA"/>
</dbReference>
<dbReference type="PANTHER" id="PTHR35368">
    <property type="entry name" value="HYDROPEROXIDE REDUCTASE"/>
    <property type="match status" value="1"/>
</dbReference>
<dbReference type="AlphaFoldDB" id="A0A382I1C7"/>
<name>A0A382I1C7_9ZZZZ</name>
<dbReference type="PANTHER" id="PTHR35368:SF1">
    <property type="entry name" value="HYDROPEROXIDE REDUCTASE"/>
    <property type="match status" value="1"/>
</dbReference>
<reference evidence="1" key="1">
    <citation type="submission" date="2018-05" db="EMBL/GenBank/DDBJ databases">
        <authorList>
            <person name="Lanie J.A."/>
            <person name="Ng W.-L."/>
            <person name="Kazmierczak K.M."/>
            <person name="Andrzejewski T.M."/>
            <person name="Davidsen T.M."/>
            <person name="Wayne K.J."/>
            <person name="Tettelin H."/>
            <person name="Glass J.I."/>
            <person name="Rusch D."/>
            <person name="Podicherti R."/>
            <person name="Tsui H.-C.T."/>
            <person name="Winkler M.E."/>
        </authorList>
    </citation>
    <scope>NUCLEOTIDE SEQUENCE</scope>
</reference>
<proteinExistence type="predicted"/>
<gene>
    <name evidence="1" type="ORF">METZ01_LOCUS245986</name>
</gene>
<dbReference type="Pfam" id="PF02566">
    <property type="entry name" value="OsmC"/>
    <property type="match status" value="1"/>
</dbReference>
<protein>
    <recommendedName>
        <fullName evidence="2">OsmC family protein</fullName>
    </recommendedName>
</protein>
<dbReference type="InterPro" id="IPR036102">
    <property type="entry name" value="OsmC/Ohrsf"/>
</dbReference>
<dbReference type="InterPro" id="IPR015946">
    <property type="entry name" value="KH_dom-like_a/b"/>
</dbReference>
<accession>A0A382I1C7</accession>
<dbReference type="SUPFAM" id="SSF82784">
    <property type="entry name" value="OsmC-like"/>
    <property type="match status" value="1"/>
</dbReference>
<evidence type="ECO:0000313" key="1">
    <source>
        <dbReference type="EMBL" id="SVB93132.1"/>
    </source>
</evidence>
<evidence type="ECO:0008006" key="2">
    <source>
        <dbReference type="Google" id="ProtNLM"/>
    </source>
</evidence>
<dbReference type="Gene3D" id="3.30.300.20">
    <property type="match status" value="1"/>
</dbReference>
<organism evidence="1">
    <name type="scientific">marine metagenome</name>
    <dbReference type="NCBI Taxonomy" id="408172"/>
    <lineage>
        <taxon>unclassified sequences</taxon>
        <taxon>metagenomes</taxon>
        <taxon>ecological metagenomes</taxon>
    </lineage>
</organism>
<dbReference type="InterPro" id="IPR003718">
    <property type="entry name" value="OsmC/Ohr_fam"/>
</dbReference>
<sequence length="154" mass="16857">MADVKPKNVVDMKVSGQAITHARTDVTVRDLTVIVDEPEPRGGTNLGATPTETVAVALAGCLNVMGHRCADKVGLEIVDLDIEVHAKFDRRGVSFESEINLPFPEVNVKLNLKTAADDETIEQMKTLLAKHCPVSTMLRQAGTRLNENWEITRP</sequence>
<dbReference type="InterPro" id="IPR052924">
    <property type="entry name" value="OsmC/Ohr_hydroprdx_reductase"/>
</dbReference>